<evidence type="ECO:0000256" key="2">
    <source>
        <dbReference type="ARBA" id="ARBA00007599"/>
    </source>
</evidence>
<evidence type="ECO:0000256" key="10">
    <source>
        <dbReference type="ARBA" id="ARBA00032441"/>
    </source>
</evidence>
<keyword evidence="5" id="KW-0819">tRNA processing</keyword>
<dbReference type="GO" id="GO:0005524">
    <property type="term" value="F:ATP binding"/>
    <property type="evidence" value="ECO:0007669"/>
    <property type="project" value="UniProtKB-KW"/>
</dbReference>
<evidence type="ECO:0000256" key="4">
    <source>
        <dbReference type="ARBA" id="ARBA00022490"/>
    </source>
</evidence>
<evidence type="ECO:0000256" key="8">
    <source>
        <dbReference type="ARBA" id="ARBA00022840"/>
    </source>
</evidence>
<dbReference type="AlphaFoldDB" id="A0A9W6GEQ7"/>
<evidence type="ECO:0000256" key="1">
    <source>
        <dbReference type="ARBA" id="ARBA00004496"/>
    </source>
</evidence>
<evidence type="ECO:0000256" key="9">
    <source>
        <dbReference type="ARBA" id="ARBA00022842"/>
    </source>
</evidence>
<keyword evidence="7" id="KW-0547">Nucleotide-binding</keyword>
<dbReference type="PANTHER" id="PTHR33540:SF2">
    <property type="entry name" value="TRNA THREONYLCARBAMOYLADENOSINE BIOSYNTHESIS PROTEIN TSAE"/>
    <property type="match status" value="1"/>
</dbReference>
<keyword evidence="8" id="KW-0067">ATP-binding</keyword>
<evidence type="ECO:0000256" key="7">
    <source>
        <dbReference type="ARBA" id="ARBA00022741"/>
    </source>
</evidence>
<dbReference type="InterPro" id="IPR003442">
    <property type="entry name" value="T6A_TsaE"/>
</dbReference>
<evidence type="ECO:0000313" key="12">
    <source>
        <dbReference type="Proteomes" id="UP001144297"/>
    </source>
</evidence>
<dbReference type="PANTHER" id="PTHR33540">
    <property type="entry name" value="TRNA THREONYLCARBAMOYLADENOSINE BIOSYNTHESIS PROTEIN TSAE"/>
    <property type="match status" value="1"/>
</dbReference>
<name>A0A9W6GEQ7_9BACT</name>
<dbReference type="GO" id="GO:0046872">
    <property type="term" value="F:metal ion binding"/>
    <property type="evidence" value="ECO:0007669"/>
    <property type="project" value="UniProtKB-KW"/>
</dbReference>
<keyword evidence="9" id="KW-0460">Magnesium</keyword>
<evidence type="ECO:0000256" key="5">
    <source>
        <dbReference type="ARBA" id="ARBA00022694"/>
    </source>
</evidence>
<keyword evidence="6" id="KW-0479">Metal-binding</keyword>
<dbReference type="Gene3D" id="3.40.50.300">
    <property type="entry name" value="P-loop containing nucleotide triphosphate hydrolases"/>
    <property type="match status" value="1"/>
</dbReference>
<evidence type="ECO:0000313" key="11">
    <source>
        <dbReference type="EMBL" id="GLI53949.1"/>
    </source>
</evidence>
<dbReference type="EMBL" id="BSDX01000001">
    <property type="protein sequence ID" value="GLI53949.1"/>
    <property type="molecule type" value="Genomic_DNA"/>
</dbReference>
<dbReference type="Pfam" id="PF02367">
    <property type="entry name" value="TsaE"/>
    <property type="match status" value="1"/>
</dbReference>
<evidence type="ECO:0000256" key="6">
    <source>
        <dbReference type="ARBA" id="ARBA00022723"/>
    </source>
</evidence>
<gene>
    <name evidence="11" type="ORF">TISLANDTSLP1_16420</name>
</gene>
<dbReference type="SUPFAM" id="SSF52540">
    <property type="entry name" value="P-loop containing nucleoside triphosphate hydrolases"/>
    <property type="match status" value="1"/>
</dbReference>
<accession>A0A9W6GEQ7</accession>
<comment type="caution">
    <text evidence="11">The sequence shown here is derived from an EMBL/GenBank/DDBJ whole genome shotgun (WGS) entry which is preliminary data.</text>
</comment>
<keyword evidence="4" id="KW-0963">Cytoplasm</keyword>
<proteinExistence type="inferred from homology"/>
<dbReference type="Proteomes" id="UP001144297">
    <property type="component" value="Unassembled WGS sequence"/>
</dbReference>
<dbReference type="NCBIfam" id="TIGR00150">
    <property type="entry name" value="T6A_YjeE"/>
    <property type="match status" value="1"/>
</dbReference>
<reference evidence="11" key="1">
    <citation type="submission" date="2022-12" db="EMBL/GenBank/DDBJ databases">
        <title>Reference genome sequencing for broad-spectrum identification of bacterial and archaeal isolates by mass spectrometry.</title>
        <authorList>
            <person name="Sekiguchi Y."/>
            <person name="Tourlousse D.M."/>
        </authorList>
    </citation>
    <scope>NUCLEOTIDE SEQUENCE</scope>
    <source>
        <strain evidence="11">TSL-P1</strain>
    </source>
</reference>
<dbReference type="GO" id="GO:0002949">
    <property type="term" value="P:tRNA threonylcarbamoyladenosine modification"/>
    <property type="evidence" value="ECO:0007669"/>
    <property type="project" value="InterPro"/>
</dbReference>
<dbReference type="InterPro" id="IPR027417">
    <property type="entry name" value="P-loop_NTPase"/>
</dbReference>
<comment type="subcellular location">
    <subcellularLocation>
        <location evidence="1">Cytoplasm</location>
    </subcellularLocation>
</comment>
<keyword evidence="12" id="KW-1185">Reference proteome</keyword>
<sequence length="135" mass="15370">MKIFTYSEKETKILGKMIGSFVQKQGINVIALYGEMGTGKTVLTKGIASAFGIEEKDIASSSFVIVSHYPEANFYHIDLYRLDNVKEEEIDLWEYFEVGTCVIEWAQSINELPEDALKITIDLVDETTRVFEMEI</sequence>
<dbReference type="GO" id="GO:0005737">
    <property type="term" value="C:cytoplasm"/>
    <property type="evidence" value="ECO:0007669"/>
    <property type="project" value="UniProtKB-SubCell"/>
</dbReference>
<protein>
    <recommendedName>
        <fullName evidence="3">tRNA threonylcarbamoyladenosine biosynthesis protein TsaE</fullName>
    </recommendedName>
    <alternativeName>
        <fullName evidence="10">t(6)A37 threonylcarbamoyladenosine biosynthesis protein TsaE</fullName>
    </alternativeName>
</protein>
<comment type="similarity">
    <text evidence="2">Belongs to the TsaE family.</text>
</comment>
<organism evidence="11 12">
    <name type="scientific">Thermodesulfovibrio yellowstonii</name>
    <dbReference type="NCBI Taxonomy" id="28262"/>
    <lineage>
        <taxon>Bacteria</taxon>
        <taxon>Pseudomonadati</taxon>
        <taxon>Nitrospirota</taxon>
        <taxon>Thermodesulfovibrionia</taxon>
        <taxon>Thermodesulfovibrionales</taxon>
        <taxon>Thermodesulfovibrionaceae</taxon>
        <taxon>Thermodesulfovibrio</taxon>
    </lineage>
</organism>
<evidence type="ECO:0000256" key="3">
    <source>
        <dbReference type="ARBA" id="ARBA00019010"/>
    </source>
</evidence>